<name>A0A6J4NNX8_9ACTN</name>
<evidence type="ECO:0000313" key="2">
    <source>
        <dbReference type="EMBL" id="CAA9392936.1"/>
    </source>
</evidence>
<feature type="domain" description="DUF6998" evidence="1">
    <location>
        <begin position="18"/>
        <end position="126"/>
    </location>
</feature>
<sequence length="131" mass="14615">MVAEMNRQAQIKEALGLIFQGIEKLKEQFPERAFTIDGRLVGDVGEVIAALEYAVDLDEVQTPVYDGEASDSRKVQIKATFKNSLAFTSVPDLYLGIRLFKDGTHEEIFNGPGYVIAEKYSHRSGFGEKQL</sequence>
<evidence type="ECO:0000259" key="1">
    <source>
        <dbReference type="Pfam" id="PF22522"/>
    </source>
</evidence>
<dbReference type="Pfam" id="PF22522">
    <property type="entry name" value="DUF6998"/>
    <property type="match status" value="1"/>
</dbReference>
<accession>A0A6J4NNX8</accession>
<dbReference type="AlphaFoldDB" id="A0A6J4NNX8"/>
<reference evidence="2" key="1">
    <citation type="submission" date="2020-02" db="EMBL/GenBank/DDBJ databases">
        <authorList>
            <person name="Meier V. D."/>
        </authorList>
    </citation>
    <scope>NUCLEOTIDE SEQUENCE</scope>
    <source>
        <strain evidence="2">AVDCRST_MAG22</strain>
    </source>
</reference>
<proteinExistence type="predicted"/>
<organism evidence="2">
    <name type="scientific">uncultured Rubrobacteraceae bacterium</name>
    <dbReference type="NCBI Taxonomy" id="349277"/>
    <lineage>
        <taxon>Bacteria</taxon>
        <taxon>Bacillati</taxon>
        <taxon>Actinomycetota</taxon>
        <taxon>Rubrobacteria</taxon>
        <taxon>Rubrobacterales</taxon>
        <taxon>Rubrobacteraceae</taxon>
        <taxon>environmental samples</taxon>
    </lineage>
</organism>
<dbReference type="InterPro" id="IPR054267">
    <property type="entry name" value="DUF6998"/>
</dbReference>
<protein>
    <recommendedName>
        <fullName evidence="1">DUF6998 domain-containing protein</fullName>
    </recommendedName>
</protein>
<dbReference type="EMBL" id="CADCUV010000034">
    <property type="protein sequence ID" value="CAA9392936.1"/>
    <property type="molecule type" value="Genomic_DNA"/>
</dbReference>
<gene>
    <name evidence="2" type="ORF">AVDCRST_MAG22-727</name>
</gene>